<keyword evidence="4" id="KW-0012">Acyltransferase</keyword>
<dbReference type="GO" id="GO:0016746">
    <property type="term" value="F:acyltransferase activity"/>
    <property type="evidence" value="ECO:0007669"/>
    <property type="project" value="UniProtKB-KW"/>
</dbReference>
<reference evidence="5" key="1">
    <citation type="submission" date="2018-08" db="EMBL/GenBank/DDBJ databases">
        <authorList>
            <person name="Hornung B."/>
        </authorList>
    </citation>
    <scope>NUCLEOTIDE SEQUENCE [LARGE SCALE GENOMIC DNA]</scope>
</reference>
<feature type="region of interest" description="Disordered" evidence="1">
    <location>
        <begin position="194"/>
        <end position="213"/>
    </location>
</feature>
<dbReference type="InterPro" id="IPR002123">
    <property type="entry name" value="Plipid/glycerol_acylTrfase"/>
</dbReference>
<evidence type="ECO:0000259" key="3">
    <source>
        <dbReference type="SMART" id="SM00563"/>
    </source>
</evidence>
<keyword evidence="2" id="KW-1133">Transmembrane helix</keyword>
<evidence type="ECO:0000256" key="1">
    <source>
        <dbReference type="SAM" id="MobiDB-lite"/>
    </source>
</evidence>
<evidence type="ECO:0000313" key="5">
    <source>
        <dbReference type="Proteomes" id="UP000263928"/>
    </source>
</evidence>
<name>A0A383S4P9_9ACTN</name>
<keyword evidence="2" id="KW-0472">Membrane</keyword>
<sequence>MWTFGVLVLVMGVLLQDRWDLAVVILVAALAAVGLALVTDRRLRGNTAVRATTVIVAVLLVWRVPAAIASLADGLGLSTQQAMTLNWTLSPLVLVLLTAFGLGSGLHRPAALLTGRAVGDAALRRHTHHTALRLRTRHAALRPTASCCPGRRWPATGCPATRERARRPALRFPGRIPGLVAPMRAPARGAVRPGPLPRCGPAPPRVPAPSAPVRHDRSMRIRRALADLGWRLSPYRLVGRALPSEPGIFLGAPHTSNWDFIAFLGVAWHYEMPMKVLIKNSWVNSPAGPLIKAMGGVGVDRSRPSGLVEDLVRRAAQGEHFQLVIAPKGTRSPRPYWKSGFHRIALGSGLPVTLAGIDHDRREVEIGPTLMMSTDTRADMAKIRDFYSRFGGVVPSRRSEPRLREEDAGQPVR</sequence>
<dbReference type="EMBL" id="UNQJ01000001">
    <property type="protein sequence ID" value="SYZ32364.1"/>
    <property type="molecule type" value="Genomic_DNA"/>
</dbReference>
<feature type="transmembrane region" description="Helical" evidence="2">
    <location>
        <begin position="20"/>
        <end position="39"/>
    </location>
</feature>
<feature type="transmembrane region" description="Helical" evidence="2">
    <location>
        <begin position="51"/>
        <end position="72"/>
    </location>
</feature>
<dbReference type="SUPFAM" id="SSF69593">
    <property type="entry name" value="Glycerol-3-phosphate (1)-acyltransferase"/>
    <property type="match status" value="1"/>
</dbReference>
<keyword evidence="2" id="KW-0812">Transmembrane</keyword>
<accession>A0A383S4P9</accession>
<evidence type="ECO:0000256" key="2">
    <source>
        <dbReference type="SAM" id="Phobius"/>
    </source>
</evidence>
<dbReference type="EC" id="2.3.-.-" evidence="4"/>
<protein>
    <submittedName>
        <fullName evidence="4">Acyltransferase</fullName>
        <ecNumber evidence="4">2.3.-.-</ecNumber>
    </submittedName>
</protein>
<proteinExistence type="predicted"/>
<gene>
    <name evidence="4" type="ORF">PROPAUS_0241</name>
</gene>
<dbReference type="AlphaFoldDB" id="A0A383S4P9"/>
<evidence type="ECO:0000313" key="4">
    <source>
        <dbReference type="EMBL" id="SYZ32364.1"/>
    </source>
</evidence>
<feature type="transmembrane region" description="Helical" evidence="2">
    <location>
        <begin position="84"/>
        <end position="106"/>
    </location>
</feature>
<organism evidence="4 5">
    <name type="scientific">Propionibacterium australiense</name>
    <dbReference type="NCBI Taxonomy" id="119981"/>
    <lineage>
        <taxon>Bacteria</taxon>
        <taxon>Bacillati</taxon>
        <taxon>Actinomycetota</taxon>
        <taxon>Actinomycetes</taxon>
        <taxon>Propionibacteriales</taxon>
        <taxon>Propionibacteriaceae</taxon>
        <taxon>Propionibacterium</taxon>
    </lineage>
</organism>
<keyword evidence="5" id="KW-1185">Reference proteome</keyword>
<dbReference type="RefSeq" id="WP_232012503.1">
    <property type="nucleotide sequence ID" value="NZ_LR134442.1"/>
</dbReference>
<dbReference type="Pfam" id="PF01553">
    <property type="entry name" value="Acyltransferase"/>
    <property type="match status" value="1"/>
</dbReference>
<feature type="compositionally biased region" description="Pro residues" evidence="1">
    <location>
        <begin position="194"/>
        <end position="210"/>
    </location>
</feature>
<feature type="domain" description="Phospholipid/glycerol acyltransferase" evidence="3">
    <location>
        <begin position="248"/>
        <end position="360"/>
    </location>
</feature>
<dbReference type="Proteomes" id="UP000263928">
    <property type="component" value="Unassembled WGS sequence"/>
</dbReference>
<keyword evidence="4" id="KW-0808">Transferase</keyword>
<dbReference type="SMART" id="SM00563">
    <property type="entry name" value="PlsC"/>
    <property type="match status" value="1"/>
</dbReference>